<evidence type="ECO:0000313" key="7">
    <source>
        <dbReference type="EMBL" id="QDU27520.1"/>
    </source>
</evidence>
<feature type="transmembrane region" description="Helical" evidence="5">
    <location>
        <begin position="182"/>
        <end position="201"/>
    </location>
</feature>
<accession>A0A517YB98</accession>
<feature type="transmembrane region" description="Helical" evidence="5">
    <location>
        <begin position="213"/>
        <end position="235"/>
    </location>
</feature>
<keyword evidence="3 5" id="KW-1133">Transmembrane helix</keyword>
<keyword evidence="2 5" id="KW-0812">Transmembrane</keyword>
<dbReference type="Proteomes" id="UP000315017">
    <property type="component" value="Chromosome"/>
</dbReference>
<feature type="transmembrane region" description="Helical" evidence="5">
    <location>
        <begin position="274"/>
        <end position="295"/>
    </location>
</feature>
<dbReference type="RefSeq" id="WP_145088410.1">
    <property type="nucleotide sequence ID" value="NZ_CP036274.1"/>
</dbReference>
<evidence type="ECO:0000256" key="2">
    <source>
        <dbReference type="ARBA" id="ARBA00022692"/>
    </source>
</evidence>
<dbReference type="PANTHER" id="PTHR22911:SF6">
    <property type="entry name" value="SOLUTE CARRIER FAMILY 35 MEMBER G1"/>
    <property type="match status" value="1"/>
</dbReference>
<dbReference type="InterPro" id="IPR000620">
    <property type="entry name" value="EamA_dom"/>
</dbReference>
<feature type="transmembrane region" description="Helical" evidence="5">
    <location>
        <begin position="301"/>
        <end position="318"/>
    </location>
</feature>
<feature type="domain" description="EamA" evidence="6">
    <location>
        <begin position="182"/>
        <end position="318"/>
    </location>
</feature>
<dbReference type="KEGG" id="aagg:ETAA8_26080"/>
<protein>
    <submittedName>
        <fullName evidence="7">EamA-like transporter family protein</fullName>
    </submittedName>
</protein>
<feature type="transmembrane region" description="Helical" evidence="5">
    <location>
        <begin position="142"/>
        <end position="162"/>
    </location>
</feature>
<comment type="subcellular location">
    <subcellularLocation>
        <location evidence="1">Membrane</location>
        <topology evidence="1">Multi-pass membrane protein</topology>
    </subcellularLocation>
</comment>
<evidence type="ECO:0000256" key="3">
    <source>
        <dbReference type="ARBA" id="ARBA00022989"/>
    </source>
</evidence>
<feature type="transmembrane region" description="Helical" evidence="5">
    <location>
        <begin position="113"/>
        <end position="135"/>
    </location>
</feature>
<feature type="transmembrane region" description="Helical" evidence="5">
    <location>
        <begin position="51"/>
        <end position="73"/>
    </location>
</feature>
<dbReference type="Pfam" id="PF00892">
    <property type="entry name" value="EamA"/>
    <property type="match status" value="1"/>
</dbReference>
<evidence type="ECO:0000256" key="4">
    <source>
        <dbReference type="ARBA" id="ARBA00023136"/>
    </source>
</evidence>
<sequence length="322" mass="33291">MKQLSTAAAPLLSNAVLHSPHPWWGTFCGLFSAVVYTVANGFLRAVTDSDPIWVSAMKALSTAACLAPWLVLSLRRGDGFPPVKIWLMIAASSLVGQLGGNISFQYALGQIGLALTVPLSLGGMIVGATVLSRLFLHERVSVASAIAVGILLMAIAVLSLGAEEARAMVLQKVSANHWQLTLGVTTACLSGVAYSVLNVVIRHAVQRGATLPATLMTVSMVGLIALGMLALRKIGVAGMLQTAQLDLVWMLAAGVCNAAAFVALTRCLQLTSVVYANVLNAAQAALAALAGVLVFNEPASVALTAGVGLTILGLTVLTRGKR</sequence>
<evidence type="ECO:0000259" key="6">
    <source>
        <dbReference type="Pfam" id="PF00892"/>
    </source>
</evidence>
<dbReference type="Gene3D" id="1.10.3730.20">
    <property type="match status" value="2"/>
</dbReference>
<name>A0A517YB98_9BACT</name>
<dbReference type="AlphaFoldDB" id="A0A517YB98"/>
<feature type="transmembrane region" description="Helical" evidence="5">
    <location>
        <begin position="85"/>
        <end position="107"/>
    </location>
</feature>
<feature type="transmembrane region" description="Helical" evidence="5">
    <location>
        <begin position="247"/>
        <end position="267"/>
    </location>
</feature>
<keyword evidence="8" id="KW-1185">Reference proteome</keyword>
<dbReference type="PANTHER" id="PTHR22911">
    <property type="entry name" value="ACYL-MALONYL CONDENSING ENZYME-RELATED"/>
    <property type="match status" value="1"/>
</dbReference>
<dbReference type="GO" id="GO:0016020">
    <property type="term" value="C:membrane"/>
    <property type="evidence" value="ECO:0007669"/>
    <property type="project" value="UniProtKB-SubCell"/>
</dbReference>
<feature type="transmembrane region" description="Helical" evidence="5">
    <location>
        <begin position="21"/>
        <end position="39"/>
    </location>
</feature>
<evidence type="ECO:0000256" key="5">
    <source>
        <dbReference type="SAM" id="Phobius"/>
    </source>
</evidence>
<gene>
    <name evidence="7" type="ORF">ETAA8_26080</name>
</gene>
<keyword evidence="4 5" id="KW-0472">Membrane</keyword>
<dbReference type="InterPro" id="IPR037185">
    <property type="entry name" value="EmrE-like"/>
</dbReference>
<organism evidence="7 8">
    <name type="scientific">Anatilimnocola aggregata</name>
    <dbReference type="NCBI Taxonomy" id="2528021"/>
    <lineage>
        <taxon>Bacteria</taxon>
        <taxon>Pseudomonadati</taxon>
        <taxon>Planctomycetota</taxon>
        <taxon>Planctomycetia</taxon>
        <taxon>Pirellulales</taxon>
        <taxon>Pirellulaceae</taxon>
        <taxon>Anatilimnocola</taxon>
    </lineage>
</organism>
<evidence type="ECO:0000256" key="1">
    <source>
        <dbReference type="ARBA" id="ARBA00004141"/>
    </source>
</evidence>
<reference evidence="7 8" key="1">
    <citation type="submission" date="2019-02" db="EMBL/GenBank/DDBJ databases">
        <title>Deep-cultivation of Planctomycetes and their phenomic and genomic characterization uncovers novel biology.</title>
        <authorList>
            <person name="Wiegand S."/>
            <person name="Jogler M."/>
            <person name="Boedeker C."/>
            <person name="Pinto D."/>
            <person name="Vollmers J."/>
            <person name="Rivas-Marin E."/>
            <person name="Kohn T."/>
            <person name="Peeters S.H."/>
            <person name="Heuer A."/>
            <person name="Rast P."/>
            <person name="Oberbeckmann S."/>
            <person name="Bunk B."/>
            <person name="Jeske O."/>
            <person name="Meyerdierks A."/>
            <person name="Storesund J.E."/>
            <person name="Kallscheuer N."/>
            <person name="Luecker S."/>
            <person name="Lage O.M."/>
            <person name="Pohl T."/>
            <person name="Merkel B.J."/>
            <person name="Hornburger P."/>
            <person name="Mueller R.-W."/>
            <person name="Bruemmer F."/>
            <person name="Labrenz M."/>
            <person name="Spormann A.M."/>
            <person name="Op den Camp H."/>
            <person name="Overmann J."/>
            <person name="Amann R."/>
            <person name="Jetten M.S.M."/>
            <person name="Mascher T."/>
            <person name="Medema M.H."/>
            <person name="Devos D.P."/>
            <person name="Kaster A.-K."/>
            <person name="Ovreas L."/>
            <person name="Rohde M."/>
            <person name="Galperin M.Y."/>
            <person name="Jogler C."/>
        </authorList>
    </citation>
    <scope>NUCLEOTIDE SEQUENCE [LARGE SCALE GENOMIC DNA]</scope>
    <source>
        <strain evidence="7 8">ETA_A8</strain>
    </source>
</reference>
<dbReference type="OrthoDB" id="276016at2"/>
<proteinExistence type="predicted"/>
<evidence type="ECO:0000313" key="8">
    <source>
        <dbReference type="Proteomes" id="UP000315017"/>
    </source>
</evidence>
<dbReference type="EMBL" id="CP036274">
    <property type="protein sequence ID" value="QDU27520.1"/>
    <property type="molecule type" value="Genomic_DNA"/>
</dbReference>
<dbReference type="SUPFAM" id="SSF103481">
    <property type="entry name" value="Multidrug resistance efflux transporter EmrE"/>
    <property type="match status" value="2"/>
</dbReference>